<name>A0A7X5QV99_9GAMM</name>
<evidence type="ECO:0000313" key="2">
    <source>
        <dbReference type="EMBL" id="NID16046.1"/>
    </source>
</evidence>
<reference evidence="2 3" key="1">
    <citation type="journal article" date="2006" name="Int. J. Syst. Evol. Microbiol.">
        <title>Dyella yeojuensis sp. nov., isolated from greenhouse soil in Korea.</title>
        <authorList>
            <person name="Kim B.Y."/>
            <person name="Weon H.Y."/>
            <person name="Lee K.H."/>
            <person name="Seok S.J."/>
            <person name="Kwon S.W."/>
            <person name="Go S.J."/>
            <person name="Stackebrandt E."/>
        </authorList>
    </citation>
    <scope>NUCLEOTIDE SEQUENCE [LARGE SCALE GENOMIC DNA]</scope>
    <source>
        <strain evidence="2 3">DSM 17673</strain>
    </source>
</reference>
<comment type="caution">
    <text evidence="2">The sequence shown here is derived from an EMBL/GenBank/DDBJ whole genome shotgun (WGS) entry which is preliminary data.</text>
</comment>
<dbReference type="EMBL" id="JAAQTL010000001">
    <property type="protein sequence ID" value="NID16046.1"/>
    <property type="molecule type" value="Genomic_DNA"/>
</dbReference>
<keyword evidence="3" id="KW-1185">Reference proteome</keyword>
<evidence type="ECO:0000313" key="3">
    <source>
        <dbReference type="Proteomes" id="UP000518878"/>
    </source>
</evidence>
<organism evidence="2 3">
    <name type="scientific">Luteibacter yeojuensis</name>
    <dbReference type="NCBI Taxonomy" id="345309"/>
    <lineage>
        <taxon>Bacteria</taxon>
        <taxon>Pseudomonadati</taxon>
        <taxon>Pseudomonadota</taxon>
        <taxon>Gammaproteobacteria</taxon>
        <taxon>Lysobacterales</taxon>
        <taxon>Rhodanobacteraceae</taxon>
        <taxon>Luteibacter</taxon>
    </lineage>
</organism>
<dbReference type="InterPro" id="IPR021225">
    <property type="entry name" value="Tlde1_dom"/>
</dbReference>
<dbReference type="Pfam" id="PF10908">
    <property type="entry name" value="Tlde1_dom"/>
    <property type="match status" value="1"/>
</dbReference>
<evidence type="ECO:0000259" key="1">
    <source>
        <dbReference type="Pfam" id="PF10908"/>
    </source>
</evidence>
<proteinExistence type="predicted"/>
<dbReference type="AlphaFoldDB" id="A0A7X5QV99"/>
<sequence>MLVCKFRLNNLPMSALSVGASNFPAFSGEEGRANSPSYQCMPNGPIPRGTYYIVDRESGGRLGAVKDKFKKADWWFALYADDMRVDDTTFCDSVMRGQFRLHPSGWSGQSAGCITLPFMHDFLVLRRLIASQRMFDIPCVDMKAYGQVIVV</sequence>
<gene>
    <name evidence="2" type="ORF">HBF32_11305</name>
</gene>
<dbReference type="RefSeq" id="WP_166699720.1">
    <property type="nucleotide sequence ID" value="NZ_JAAQTL010000001.1"/>
</dbReference>
<accession>A0A7X5QV99</accession>
<dbReference type="Proteomes" id="UP000518878">
    <property type="component" value="Unassembled WGS sequence"/>
</dbReference>
<protein>
    <submittedName>
        <fullName evidence="2">DUF2778 domain-containing protein</fullName>
    </submittedName>
</protein>
<feature type="domain" description="Tlde1" evidence="1">
    <location>
        <begin position="22"/>
        <end position="139"/>
    </location>
</feature>